<evidence type="ECO:0000256" key="1">
    <source>
        <dbReference type="ARBA" id="ARBA00004651"/>
    </source>
</evidence>
<evidence type="ECO:0000256" key="7">
    <source>
        <dbReference type="SAM" id="Phobius"/>
    </source>
</evidence>
<feature type="transmembrane region" description="Helical" evidence="7">
    <location>
        <begin position="270"/>
        <end position="293"/>
    </location>
</feature>
<dbReference type="PIRSF" id="PIRSF006603">
    <property type="entry name" value="DinF"/>
    <property type="match status" value="1"/>
</dbReference>
<dbReference type="EMBL" id="AXZF01000005">
    <property type="protein sequence ID" value="ERT69906.1"/>
    <property type="molecule type" value="Genomic_DNA"/>
</dbReference>
<gene>
    <name evidence="8" type="ORF">HMPREF0202_00109</name>
</gene>
<feature type="transmembrane region" description="Helical" evidence="7">
    <location>
        <begin position="378"/>
        <end position="400"/>
    </location>
</feature>
<dbReference type="InterPro" id="IPR048279">
    <property type="entry name" value="MdtK-like"/>
</dbReference>
<accession>U7VEH6</accession>
<dbReference type="STRING" id="1319815.HMPREF0202_00109"/>
<comment type="subcellular location">
    <subcellularLocation>
        <location evidence="1">Cell membrane</location>
        <topology evidence="1">Multi-pass membrane protein</topology>
    </subcellularLocation>
</comment>
<feature type="transmembrane region" description="Helical" evidence="7">
    <location>
        <begin position="159"/>
        <end position="180"/>
    </location>
</feature>
<evidence type="ECO:0008006" key="10">
    <source>
        <dbReference type="Google" id="ProtNLM"/>
    </source>
</evidence>
<dbReference type="GO" id="GO:0015297">
    <property type="term" value="F:antiporter activity"/>
    <property type="evidence" value="ECO:0007669"/>
    <property type="project" value="InterPro"/>
</dbReference>
<dbReference type="GO" id="GO:0042910">
    <property type="term" value="F:xenobiotic transmembrane transporter activity"/>
    <property type="evidence" value="ECO:0007669"/>
    <property type="project" value="InterPro"/>
</dbReference>
<evidence type="ECO:0000256" key="4">
    <source>
        <dbReference type="ARBA" id="ARBA00022692"/>
    </source>
</evidence>
<evidence type="ECO:0000256" key="2">
    <source>
        <dbReference type="ARBA" id="ARBA00022448"/>
    </source>
</evidence>
<evidence type="ECO:0000313" key="8">
    <source>
        <dbReference type="EMBL" id="ERT69906.1"/>
    </source>
</evidence>
<evidence type="ECO:0000313" key="9">
    <source>
        <dbReference type="Proteomes" id="UP000017081"/>
    </source>
</evidence>
<protein>
    <recommendedName>
        <fullName evidence="10">MATE efflux family protein</fullName>
    </recommendedName>
</protein>
<dbReference type="GO" id="GO:0005886">
    <property type="term" value="C:plasma membrane"/>
    <property type="evidence" value="ECO:0007669"/>
    <property type="project" value="UniProtKB-SubCell"/>
</dbReference>
<dbReference type="InterPro" id="IPR047135">
    <property type="entry name" value="YsiQ"/>
</dbReference>
<dbReference type="NCBIfam" id="TIGR00797">
    <property type="entry name" value="matE"/>
    <property type="match status" value="1"/>
</dbReference>
<comment type="caution">
    <text evidence="8">The sequence shown here is derived from an EMBL/GenBank/DDBJ whole genome shotgun (WGS) entry which is preliminary data.</text>
</comment>
<keyword evidence="9" id="KW-1185">Reference proteome</keyword>
<feature type="transmembrane region" description="Helical" evidence="7">
    <location>
        <begin position="48"/>
        <end position="72"/>
    </location>
</feature>
<keyword evidence="2" id="KW-0813">Transport</keyword>
<dbReference type="PANTHER" id="PTHR42925:SF1">
    <property type="entry name" value="VIRULENCE FACTOR MVIN"/>
    <property type="match status" value="1"/>
</dbReference>
<evidence type="ECO:0000256" key="5">
    <source>
        <dbReference type="ARBA" id="ARBA00022989"/>
    </source>
</evidence>
<dbReference type="PATRIC" id="fig|1319815.3.peg.103"/>
<dbReference type="RefSeq" id="WP_023049658.1">
    <property type="nucleotide sequence ID" value="NZ_CP173062.2"/>
</dbReference>
<dbReference type="Pfam" id="PF01554">
    <property type="entry name" value="MatE"/>
    <property type="match status" value="2"/>
</dbReference>
<dbReference type="CDD" id="cd13134">
    <property type="entry name" value="MATE_like_8"/>
    <property type="match status" value="1"/>
</dbReference>
<keyword evidence="3" id="KW-1003">Cell membrane</keyword>
<organism evidence="8 9">
    <name type="scientific">Cetobacterium somerae ATCC BAA-474</name>
    <dbReference type="NCBI Taxonomy" id="1319815"/>
    <lineage>
        <taxon>Bacteria</taxon>
        <taxon>Fusobacteriati</taxon>
        <taxon>Fusobacteriota</taxon>
        <taxon>Fusobacteriia</taxon>
        <taxon>Fusobacteriales</taxon>
        <taxon>Fusobacteriaceae</taxon>
        <taxon>Cetobacterium</taxon>
    </lineage>
</organism>
<dbReference type="HOGENOM" id="CLU_012893_5_3_0"/>
<dbReference type="eggNOG" id="COG0534">
    <property type="taxonomic scope" value="Bacteria"/>
</dbReference>
<dbReference type="PANTHER" id="PTHR42925">
    <property type="entry name" value="MULTIDRUG AND TOXIN EFFLUX PROTEIN MATE FAMILY"/>
    <property type="match status" value="1"/>
</dbReference>
<dbReference type="Proteomes" id="UP000017081">
    <property type="component" value="Unassembled WGS sequence"/>
</dbReference>
<name>U7VEH6_9FUSO</name>
<keyword evidence="6 7" id="KW-0472">Membrane</keyword>
<feature type="transmembrane region" description="Helical" evidence="7">
    <location>
        <begin position="84"/>
        <end position="107"/>
    </location>
</feature>
<feature type="transmembrane region" description="Helical" evidence="7">
    <location>
        <begin position="192"/>
        <end position="213"/>
    </location>
</feature>
<keyword evidence="4 7" id="KW-0812">Transmembrane</keyword>
<dbReference type="AlphaFoldDB" id="U7VEH6"/>
<reference evidence="8 9" key="1">
    <citation type="submission" date="2013-08" db="EMBL/GenBank/DDBJ databases">
        <authorList>
            <person name="Weinstock G."/>
            <person name="Sodergren E."/>
            <person name="Wylie T."/>
            <person name="Fulton L."/>
            <person name="Fulton R."/>
            <person name="Fronick C."/>
            <person name="O'Laughlin M."/>
            <person name="Godfrey J."/>
            <person name="Miner T."/>
            <person name="Herter B."/>
            <person name="Appelbaum E."/>
            <person name="Cordes M."/>
            <person name="Lek S."/>
            <person name="Wollam A."/>
            <person name="Pepin K.H."/>
            <person name="Palsikar V.B."/>
            <person name="Mitreva M."/>
            <person name="Wilson R.K."/>
        </authorList>
    </citation>
    <scope>NUCLEOTIDE SEQUENCE [LARGE SCALE GENOMIC DNA]</scope>
    <source>
        <strain evidence="8 9">ATCC BAA-474</strain>
    </source>
</reference>
<evidence type="ECO:0000256" key="3">
    <source>
        <dbReference type="ARBA" id="ARBA00022475"/>
    </source>
</evidence>
<feature type="transmembrane region" description="Helical" evidence="7">
    <location>
        <begin position="313"/>
        <end position="330"/>
    </location>
</feature>
<feature type="transmembrane region" description="Helical" evidence="7">
    <location>
        <begin position="7"/>
        <end position="28"/>
    </location>
</feature>
<sequence>MLEQKKSLFSITIPIFLELLLVTVVGNIDTIMLGRFSDKAVGAVGGMSQVLLIQNTILSFICLGTTILMSQYVGAKNHKSTKEVIAASLVMNVVIGAVLGLIYLVAWEWILVKIKLPLSLREIGMNYFKLVGGLCIFQAISLTNGAILKSYGNTKPMLFVNVGVNLLNILGNGMFIFGWLGAPILGVTGVGLSTVFSRFIGAIISLLVMTNYCKFKIVEDLKKFTHEKVKQILSIGIPTAGEHLTWSLTQVIILAMVNTMGTIEITARTYLALISSFIMIFSIALGHGTAIQVGQLVGAGDKDRAYNQCMKSLTLSFIAAALVSVIVYFLRFQIMELFTKDMEVVKATAKVFPWLIFIETGRTFNIVVINALHAAGDIKFPMIMGCIVMLGVAAPLSWLLGIRMEWALVGVWIANGTDEWIRGFAMLWRWKTKKWMAKGFV</sequence>
<evidence type="ECO:0000256" key="6">
    <source>
        <dbReference type="ARBA" id="ARBA00023136"/>
    </source>
</evidence>
<proteinExistence type="predicted"/>
<keyword evidence="5 7" id="KW-1133">Transmembrane helix</keyword>
<dbReference type="InterPro" id="IPR002528">
    <property type="entry name" value="MATE_fam"/>
</dbReference>
<feature type="transmembrane region" description="Helical" evidence="7">
    <location>
        <begin position="127"/>
        <end position="147"/>
    </location>
</feature>